<comment type="caution">
    <text evidence="6">The sequence shown here is derived from an EMBL/GenBank/DDBJ whole genome shotgun (WGS) entry which is preliminary data.</text>
</comment>
<evidence type="ECO:0000313" key="6">
    <source>
        <dbReference type="EMBL" id="MDG0817022.1"/>
    </source>
</evidence>
<gene>
    <name evidence="6" type="ORF">NWE73_11640</name>
</gene>
<evidence type="ECO:0000256" key="4">
    <source>
        <dbReference type="ARBA" id="ARBA00023157"/>
    </source>
</evidence>
<dbReference type="NCBIfam" id="NF040941">
    <property type="entry name" value="GGGWT_bact"/>
    <property type="match status" value="2"/>
</dbReference>
<reference evidence="6" key="1">
    <citation type="submission" date="2022-08" db="EMBL/GenBank/DDBJ databases">
        <title>Novel Bdellovibrio Species Isolated from Svalbard: Designation Bdellovibrio svalbardensis.</title>
        <authorList>
            <person name="Mitchell R.J."/>
            <person name="Choi S.Y."/>
        </authorList>
    </citation>
    <scope>NUCLEOTIDE SEQUENCE</scope>
    <source>
        <strain evidence="6">PAP01</strain>
    </source>
</reference>
<dbReference type="PROSITE" id="PS51406">
    <property type="entry name" value="FIBRINOGEN_C_2"/>
    <property type="match status" value="2"/>
</dbReference>
<proteinExistence type="predicted"/>
<accession>A0ABT6DKH7</accession>
<feature type="domain" description="Fibrinogen C-terminal" evidence="5">
    <location>
        <begin position="291"/>
        <end position="345"/>
    </location>
</feature>
<organism evidence="6 7">
    <name type="scientific">Bdellovibrio svalbardensis</name>
    <dbReference type="NCBI Taxonomy" id="2972972"/>
    <lineage>
        <taxon>Bacteria</taxon>
        <taxon>Pseudomonadati</taxon>
        <taxon>Bdellovibrionota</taxon>
        <taxon>Bdellovibrionia</taxon>
        <taxon>Bdellovibrionales</taxon>
        <taxon>Pseudobdellovibrionaceae</taxon>
        <taxon>Bdellovibrio</taxon>
    </lineage>
</organism>
<dbReference type="PANTHER" id="PTHR16146">
    <property type="entry name" value="INTELECTIN"/>
    <property type="match status" value="1"/>
</dbReference>
<feature type="domain" description="Fibrinogen C-terminal" evidence="5">
    <location>
        <begin position="81"/>
        <end position="137"/>
    </location>
</feature>
<evidence type="ECO:0000256" key="2">
    <source>
        <dbReference type="ARBA" id="ARBA00022734"/>
    </source>
</evidence>
<evidence type="ECO:0000259" key="5">
    <source>
        <dbReference type="PROSITE" id="PS51406"/>
    </source>
</evidence>
<keyword evidence="1" id="KW-0479">Metal-binding</keyword>
<dbReference type="PANTHER" id="PTHR16146:SF46">
    <property type="entry name" value="INTELECTIN-1A-RELATED"/>
    <property type="match status" value="1"/>
</dbReference>
<evidence type="ECO:0000256" key="1">
    <source>
        <dbReference type="ARBA" id="ARBA00022723"/>
    </source>
</evidence>
<dbReference type="Gene3D" id="3.90.215.10">
    <property type="entry name" value="Gamma Fibrinogen, chain A, domain 1"/>
    <property type="match status" value="2"/>
</dbReference>
<keyword evidence="3" id="KW-0106">Calcium</keyword>
<protein>
    <submittedName>
        <fullName evidence="6">Fibrinogen-like YCDxxxxGGGW domain-containing protein</fullName>
    </submittedName>
</protein>
<dbReference type="InterPro" id="IPR014716">
    <property type="entry name" value="Fibrinogen_a/b/g_C_1"/>
</dbReference>
<evidence type="ECO:0000313" key="7">
    <source>
        <dbReference type="Proteomes" id="UP001152321"/>
    </source>
</evidence>
<evidence type="ECO:0000256" key="3">
    <source>
        <dbReference type="ARBA" id="ARBA00022837"/>
    </source>
</evidence>
<sequence length="488" mass="51746">MKKFLVMLILFPWIAGINTLSEGYRIPAGGGSMRIYAKDGGAQGACYTVQNNHASSDLFVPTHSTTEWAQFIAASKPAFIAATQCYPKSCKEILTLMGSPASGTYTIDSDGAGAGTSYQAYCDMTADGGGWTRIFRHNIAGGYFTTVGDAISKNTGAPTGNLYSILNKIPDFVTAGKYRFRLTWPGYSQKNIWLQTTNPLSDVAAAGIVPIAVNAYTDTRLSNWAGLELGNGAHGPTNSNSSLLDGSVQHTNWFYAIGSTAAYSTPAGIPADTGIIATGGVAEVNLWIKEDDTYVSYNSCKDILDSGASIGSGIYTIDPGNIGTPIPVVCDMTTDGGGWTRVMYHDYPLGGLFANNAEALSYNTTAPLASRYSILSRLSSFVRSGKYELKIDWPGSTTARNWWTQTSNFTSQAAAGYVGIAIQSTSNYWGGLEYGIPGNSLADGSVGSVNWFYGVGAQTTWGTPAGIPASDELMGSGVSVPRMELWVK</sequence>
<keyword evidence="7" id="KW-1185">Reference proteome</keyword>
<dbReference type="RefSeq" id="WP_277578498.1">
    <property type="nucleotide sequence ID" value="NZ_JANRMI010000003.1"/>
</dbReference>
<dbReference type="InterPro" id="IPR036056">
    <property type="entry name" value="Fibrinogen-like_C"/>
</dbReference>
<keyword evidence="4" id="KW-1015">Disulfide bond</keyword>
<keyword evidence="2" id="KW-0430">Lectin</keyword>
<dbReference type="EMBL" id="JANRMI010000003">
    <property type="protein sequence ID" value="MDG0817022.1"/>
    <property type="molecule type" value="Genomic_DNA"/>
</dbReference>
<dbReference type="SUPFAM" id="SSF56496">
    <property type="entry name" value="Fibrinogen C-terminal domain-like"/>
    <property type="match status" value="2"/>
</dbReference>
<name>A0ABT6DKH7_9BACT</name>
<dbReference type="InterPro" id="IPR002181">
    <property type="entry name" value="Fibrinogen_a/b/g_C_dom"/>
</dbReference>
<dbReference type="Pfam" id="PF00147">
    <property type="entry name" value="Fibrinogen_C"/>
    <property type="match status" value="2"/>
</dbReference>
<dbReference type="Proteomes" id="UP001152321">
    <property type="component" value="Unassembled WGS sequence"/>
</dbReference>